<keyword evidence="6" id="KW-1185">Reference proteome</keyword>
<keyword evidence="3" id="KW-0804">Transcription</keyword>
<dbReference type="EMBL" id="JAPFQO010000008">
    <property type="protein sequence ID" value="MCX2740820.1"/>
    <property type="molecule type" value="Genomic_DNA"/>
</dbReference>
<dbReference type="Pfam" id="PF12833">
    <property type="entry name" value="HTH_18"/>
    <property type="match status" value="1"/>
</dbReference>
<dbReference type="InterPro" id="IPR009057">
    <property type="entry name" value="Homeodomain-like_sf"/>
</dbReference>
<dbReference type="InterPro" id="IPR018060">
    <property type="entry name" value="HTH_AraC"/>
</dbReference>
<dbReference type="SUPFAM" id="SSF46689">
    <property type="entry name" value="Homeodomain-like"/>
    <property type="match status" value="1"/>
</dbReference>
<dbReference type="SMART" id="SM00342">
    <property type="entry name" value="HTH_ARAC"/>
    <property type="match status" value="1"/>
</dbReference>
<comment type="caution">
    <text evidence="5">The sequence shown here is derived from an EMBL/GenBank/DDBJ whole genome shotgun (WGS) entry which is preliminary data.</text>
</comment>
<dbReference type="SUPFAM" id="SSF51215">
    <property type="entry name" value="Regulatory protein AraC"/>
    <property type="match status" value="1"/>
</dbReference>
<dbReference type="InterPro" id="IPR037923">
    <property type="entry name" value="HTH-like"/>
</dbReference>
<protein>
    <submittedName>
        <fullName evidence="5">Helix-turn-helix domain-containing protein</fullName>
    </submittedName>
</protein>
<organism evidence="5 6">
    <name type="scientific">Pontibacter anaerobius</name>
    <dbReference type="NCBI Taxonomy" id="2993940"/>
    <lineage>
        <taxon>Bacteria</taxon>
        <taxon>Pseudomonadati</taxon>
        <taxon>Bacteroidota</taxon>
        <taxon>Cytophagia</taxon>
        <taxon>Cytophagales</taxon>
        <taxon>Hymenobacteraceae</taxon>
        <taxon>Pontibacter</taxon>
    </lineage>
</organism>
<dbReference type="Pfam" id="PF02311">
    <property type="entry name" value="AraC_binding"/>
    <property type="match status" value="1"/>
</dbReference>
<evidence type="ECO:0000256" key="1">
    <source>
        <dbReference type="ARBA" id="ARBA00023015"/>
    </source>
</evidence>
<keyword evidence="2" id="KW-0238">DNA-binding</keyword>
<keyword evidence="1" id="KW-0805">Transcription regulation</keyword>
<gene>
    <name evidence="5" type="ORF">OO017_12755</name>
</gene>
<dbReference type="RefSeq" id="WP_266053062.1">
    <property type="nucleotide sequence ID" value="NZ_JAPFQO010000008.1"/>
</dbReference>
<evidence type="ECO:0000256" key="2">
    <source>
        <dbReference type="ARBA" id="ARBA00023125"/>
    </source>
</evidence>
<dbReference type="InterPro" id="IPR003313">
    <property type="entry name" value="AraC-bd"/>
</dbReference>
<feature type="domain" description="HTH araC/xylS-type" evidence="4">
    <location>
        <begin position="175"/>
        <end position="273"/>
    </location>
</feature>
<accession>A0ABT3RGZ0</accession>
<sequence length="276" mass="32323">MHVEFEIVSITDLYKKSKEILTSPHRTAFYHILWFQKGTPTHLVDFNPIEIKPQTLLFLNKDTVQLFDPKESFEAKAILFTDNFFFRTEADMKFLRSSILFNDLLGVSQVQLDSSTDNFKVLFSLMEAELANKHEIYYADTLRSLLHSFLLLAERERRKQGFTELKKGPDLDYTILFRDLVEADFRQMKQVNVYASKLSVTEKRLNQATSKILGKSPKSIIDERVMLEAKRLLAHTNDSIKEIGYSLGFQEPTNFIKFFRKHNRSTPVEFREQFTT</sequence>
<evidence type="ECO:0000256" key="3">
    <source>
        <dbReference type="ARBA" id="ARBA00023163"/>
    </source>
</evidence>
<reference evidence="5 6" key="1">
    <citation type="submission" date="2022-11" db="EMBL/GenBank/DDBJ databases">
        <title>The characterization of three novel Bacteroidetes species and genomic analysis of their roles in tidal elemental geochemical cycles.</title>
        <authorList>
            <person name="Ma K.-J."/>
        </authorList>
    </citation>
    <scope>NUCLEOTIDE SEQUENCE [LARGE SCALE GENOMIC DNA]</scope>
    <source>
        <strain evidence="5 6">M82</strain>
    </source>
</reference>
<proteinExistence type="predicted"/>
<dbReference type="PROSITE" id="PS01124">
    <property type="entry name" value="HTH_ARAC_FAMILY_2"/>
    <property type="match status" value="1"/>
</dbReference>
<dbReference type="Gene3D" id="1.10.10.60">
    <property type="entry name" value="Homeodomain-like"/>
    <property type="match status" value="1"/>
</dbReference>
<name>A0ABT3RGZ0_9BACT</name>
<dbReference type="PANTHER" id="PTHR43280">
    <property type="entry name" value="ARAC-FAMILY TRANSCRIPTIONAL REGULATOR"/>
    <property type="match status" value="1"/>
</dbReference>
<dbReference type="Proteomes" id="UP001207228">
    <property type="component" value="Unassembled WGS sequence"/>
</dbReference>
<dbReference type="PANTHER" id="PTHR43280:SF32">
    <property type="entry name" value="TRANSCRIPTIONAL REGULATORY PROTEIN"/>
    <property type="match status" value="1"/>
</dbReference>
<evidence type="ECO:0000313" key="6">
    <source>
        <dbReference type="Proteomes" id="UP001207228"/>
    </source>
</evidence>
<evidence type="ECO:0000259" key="4">
    <source>
        <dbReference type="PROSITE" id="PS01124"/>
    </source>
</evidence>
<evidence type="ECO:0000313" key="5">
    <source>
        <dbReference type="EMBL" id="MCX2740820.1"/>
    </source>
</evidence>